<dbReference type="WBParaSite" id="RSKR_0000915300.1">
    <property type="protein sequence ID" value="RSKR_0000915300.1"/>
    <property type="gene ID" value="RSKR_0000915300"/>
</dbReference>
<sequence>MTSNLSSVPKDLVLPFVLGHSSVKFKKPNNQGHTHSWSICVKNPNGSTVKNKDLFSKVVYLLHQSFPEPKRVSTEPPFELHETGYGSFPMNVEVTFTGVKRSFLINYDLSLTNGEPATKVSDQKVLVKDAPVKLREVVGKLISKMEKHDKKKSVVPNAAPGVTNFRAKPTTSHIASKEKRHSSVVQEEPSARSKEDICERIKEDKQRHKEEKPSKEAGKEEKSGKEGEKRHRPSKRTEEEKQAKRERKAASSLKRHLEECGSSLPSPVVSKKIDDKTTKATFFGNAEKVTSPIDKTPKSSKDKSKREPQADKTTKHTGKDIFNEVVKKKALEKVAKSSRKSRSITSEDSSRCPTPAIPEKKEPKKKEPAVDAFMAALDPYGYGGKHAKSSRKRKSAEESCVDGGKKTKDVYLCEKKEEKKTEPPKPDMPSKGPKKAASSRDSSTSPQPVNSLTGPTTISSPDSSRSPSRTNFPSKPITPVDLSRLNTLKQKMATLQNPNSIYAVVETILKADKSLVVNFSENNFQFDLTKIQPTLFDALSSLLDV</sequence>
<protein>
    <submittedName>
        <fullName evidence="2">AHD domain-containing protein</fullName>
    </submittedName>
</protein>
<proteinExistence type="predicted"/>
<dbReference type="Proteomes" id="UP000095286">
    <property type="component" value="Unplaced"/>
</dbReference>
<evidence type="ECO:0000313" key="2">
    <source>
        <dbReference type="WBParaSite" id="RSKR_0000915300.1"/>
    </source>
</evidence>
<accession>A0AC35UA65</accession>
<evidence type="ECO:0000313" key="1">
    <source>
        <dbReference type="Proteomes" id="UP000095286"/>
    </source>
</evidence>
<name>A0AC35UA65_9BILA</name>
<organism evidence="1 2">
    <name type="scientific">Rhabditophanes sp. KR3021</name>
    <dbReference type="NCBI Taxonomy" id="114890"/>
    <lineage>
        <taxon>Eukaryota</taxon>
        <taxon>Metazoa</taxon>
        <taxon>Ecdysozoa</taxon>
        <taxon>Nematoda</taxon>
        <taxon>Chromadorea</taxon>
        <taxon>Rhabditida</taxon>
        <taxon>Tylenchina</taxon>
        <taxon>Panagrolaimomorpha</taxon>
        <taxon>Strongyloidoidea</taxon>
        <taxon>Alloionematidae</taxon>
        <taxon>Rhabditophanes</taxon>
    </lineage>
</organism>
<reference evidence="2" key="1">
    <citation type="submission" date="2016-11" db="UniProtKB">
        <authorList>
            <consortium name="WormBaseParasite"/>
        </authorList>
    </citation>
    <scope>IDENTIFICATION</scope>
    <source>
        <strain evidence="2">KR3021</strain>
    </source>
</reference>